<dbReference type="EMBL" id="BEXD01003966">
    <property type="protein sequence ID" value="GBC04772.1"/>
    <property type="molecule type" value="Genomic_DNA"/>
</dbReference>
<comment type="caution">
    <text evidence="1">The sequence shown here is derived from an EMBL/GenBank/DDBJ whole genome shotgun (WGS) entry which is preliminary data.</text>
</comment>
<dbReference type="STRING" id="94130.A0A2Z6S7Q5"/>
<evidence type="ECO:0000313" key="1">
    <source>
        <dbReference type="EMBL" id="GBC04772.1"/>
    </source>
</evidence>
<dbReference type="AlphaFoldDB" id="A0A2Z6S7Q5"/>
<accession>A0A2Z6S7Q5</accession>
<reference evidence="1 2" key="1">
    <citation type="submission" date="2017-11" db="EMBL/GenBank/DDBJ databases">
        <title>The genome of Rhizophagus clarus HR1 reveals common genetic basis of auxotrophy among arbuscular mycorrhizal fungi.</title>
        <authorList>
            <person name="Kobayashi Y."/>
        </authorList>
    </citation>
    <scope>NUCLEOTIDE SEQUENCE [LARGE SCALE GENOMIC DNA]</scope>
    <source>
        <strain evidence="1 2">HR1</strain>
    </source>
</reference>
<sequence>MLSILEFKQFIKDLFNIVTIRFKKKDEEYNTKRIKFFVAKQCQELADHKRRVINSVLNCQRKHITLDKILISNNSQMELCLDPDVIDKEVTNHFQNAADWINPRWYTNLIQEITIEE</sequence>
<gene>
    <name evidence="1" type="ORF">RclHR1_05860010</name>
</gene>
<organism evidence="1 2">
    <name type="scientific">Rhizophagus clarus</name>
    <dbReference type="NCBI Taxonomy" id="94130"/>
    <lineage>
        <taxon>Eukaryota</taxon>
        <taxon>Fungi</taxon>
        <taxon>Fungi incertae sedis</taxon>
        <taxon>Mucoromycota</taxon>
        <taxon>Glomeromycotina</taxon>
        <taxon>Glomeromycetes</taxon>
        <taxon>Glomerales</taxon>
        <taxon>Glomeraceae</taxon>
        <taxon>Rhizophagus</taxon>
    </lineage>
</organism>
<proteinExistence type="predicted"/>
<protein>
    <submittedName>
        <fullName evidence="1">Uncharacterized protein</fullName>
    </submittedName>
</protein>
<keyword evidence="2" id="KW-1185">Reference proteome</keyword>
<dbReference type="Proteomes" id="UP000247702">
    <property type="component" value="Unassembled WGS sequence"/>
</dbReference>
<name>A0A2Z6S7Q5_9GLOM</name>
<evidence type="ECO:0000313" key="2">
    <source>
        <dbReference type="Proteomes" id="UP000247702"/>
    </source>
</evidence>